<dbReference type="GO" id="GO:0046983">
    <property type="term" value="F:protein dimerization activity"/>
    <property type="evidence" value="ECO:0007669"/>
    <property type="project" value="InterPro"/>
</dbReference>
<evidence type="ECO:0000313" key="6">
    <source>
        <dbReference type="EMBL" id="KAG1564697.1"/>
    </source>
</evidence>
<feature type="region of interest" description="Disordered" evidence="4">
    <location>
        <begin position="494"/>
        <end position="515"/>
    </location>
</feature>
<feature type="domain" description="BHLH" evidence="5">
    <location>
        <begin position="395"/>
        <end position="469"/>
    </location>
</feature>
<dbReference type="GO" id="GO:0045944">
    <property type="term" value="P:positive regulation of transcription by RNA polymerase II"/>
    <property type="evidence" value="ECO:0007669"/>
    <property type="project" value="TreeGrafter"/>
</dbReference>
<dbReference type="PROSITE" id="PS50888">
    <property type="entry name" value="BHLH"/>
    <property type="match status" value="1"/>
</dbReference>
<evidence type="ECO:0000259" key="5">
    <source>
        <dbReference type="PROSITE" id="PS50888"/>
    </source>
</evidence>
<feature type="region of interest" description="Disordered" evidence="4">
    <location>
        <begin position="259"/>
        <end position="279"/>
    </location>
</feature>
<dbReference type="InterPro" id="IPR036638">
    <property type="entry name" value="HLH_DNA-bd_sf"/>
</dbReference>
<dbReference type="PANTHER" id="PTHR10328:SF11">
    <property type="entry name" value="MAX-LIKE PROTEIN X"/>
    <property type="match status" value="1"/>
</dbReference>
<dbReference type="GO" id="GO:0003700">
    <property type="term" value="F:DNA-binding transcription factor activity"/>
    <property type="evidence" value="ECO:0007669"/>
    <property type="project" value="TreeGrafter"/>
</dbReference>
<organism evidence="6 7">
    <name type="scientific">Rhizopus delemar</name>
    <dbReference type="NCBI Taxonomy" id="936053"/>
    <lineage>
        <taxon>Eukaryota</taxon>
        <taxon>Fungi</taxon>
        <taxon>Fungi incertae sedis</taxon>
        <taxon>Mucoromycota</taxon>
        <taxon>Mucoromycotina</taxon>
        <taxon>Mucoromycetes</taxon>
        <taxon>Mucorales</taxon>
        <taxon>Mucorineae</taxon>
        <taxon>Rhizopodaceae</taxon>
        <taxon>Rhizopus</taxon>
    </lineage>
</organism>
<dbReference type="PANTHER" id="PTHR10328">
    <property type="entry name" value="PROTEIN MAX MYC-ASSOCIATED FACTOR X"/>
    <property type="match status" value="1"/>
</dbReference>
<dbReference type="GO" id="GO:0090575">
    <property type="term" value="C:RNA polymerase II transcription regulator complex"/>
    <property type="evidence" value="ECO:0007669"/>
    <property type="project" value="TreeGrafter"/>
</dbReference>
<dbReference type="AlphaFoldDB" id="A0A9P6YU75"/>
<keyword evidence="7" id="KW-1185">Reference proteome</keyword>
<dbReference type="SMART" id="SM00353">
    <property type="entry name" value="HLH"/>
    <property type="match status" value="1"/>
</dbReference>
<dbReference type="InterPro" id="IPR011598">
    <property type="entry name" value="bHLH_dom"/>
</dbReference>
<dbReference type="SUPFAM" id="SSF47459">
    <property type="entry name" value="HLH, helix-loop-helix DNA-binding domain"/>
    <property type="match status" value="1"/>
</dbReference>
<dbReference type="Gene3D" id="4.10.280.10">
    <property type="entry name" value="Helix-loop-helix DNA-binding domain"/>
    <property type="match status" value="1"/>
</dbReference>
<dbReference type="EMBL" id="JAANIU010002473">
    <property type="protein sequence ID" value="KAG1564697.1"/>
    <property type="molecule type" value="Genomic_DNA"/>
</dbReference>
<accession>A0A9P6YU75</accession>
<feature type="compositionally biased region" description="Polar residues" evidence="4">
    <location>
        <begin position="52"/>
        <end position="62"/>
    </location>
</feature>
<feature type="coiled-coil region" evidence="3">
    <location>
        <begin position="401"/>
        <end position="435"/>
    </location>
</feature>
<feature type="compositionally biased region" description="Low complexity" evidence="4">
    <location>
        <begin position="265"/>
        <end position="277"/>
    </location>
</feature>
<gene>
    <name evidence="6" type="ORF">G6F50_010774</name>
</gene>
<dbReference type="Pfam" id="PF00010">
    <property type="entry name" value="HLH"/>
    <property type="match status" value="1"/>
</dbReference>
<keyword evidence="2" id="KW-0539">Nucleus</keyword>
<feature type="coiled-coil region" evidence="3">
    <location>
        <begin position="174"/>
        <end position="201"/>
    </location>
</feature>
<evidence type="ECO:0000313" key="7">
    <source>
        <dbReference type="Proteomes" id="UP000740926"/>
    </source>
</evidence>
<keyword evidence="1" id="KW-0238">DNA-binding</keyword>
<keyword evidence="3" id="KW-0175">Coiled coil</keyword>
<dbReference type="GO" id="GO:0003677">
    <property type="term" value="F:DNA binding"/>
    <property type="evidence" value="ECO:0007669"/>
    <property type="project" value="UniProtKB-KW"/>
</dbReference>
<feature type="compositionally biased region" description="Polar residues" evidence="4">
    <location>
        <begin position="72"/>
        <end position="82"/>
    </location>
</feature>
<protein>
    <recommendedName>
        <fullName evidence="5">BHLH domain-containing protein</fullName>
    </recommendedName>
</protein>
<dbReference type="Proteomes" id="UP000740926">
    <property type="component" value="Unassembled WGS sequence"/>
</dbReference>
<evidence type="ECO:0000256" key="1">
    <source>
        <dbReference type="ARBA" id="ARBA00023125"/>
    </source>
</evidence>
<comment type="caution">
    <text evidence="6">The sequence shown here is derived from an EMBL/GenBank/DDBJ whole genome shotgun (WGS) entry which is preliminary data.</text>
</comment>
<feature type="region of interest" description="Disordered" evidence="4">
    <location>
        <begin position="52"/>
        <end position="88"/>
    </location>
</feature>
<evidence type="ECO:0000256" key="4">
    <source>
        <dbReference type="SAM" id="MobiDB-lite"/>
    </source>
</evidence>
<proteinExistence type="predicted"/>
<evidence type="ECO:0000256" key="3">
    <source>
        <dbReference type="SAM" id="Coils"/>
    </source>
</evidence>
<sequence length="538" mass="60791">MIYNNNTTTSLNFQQEITDMFKQQQQQQHMNNNNNADFFNFINHAATFNHGSFSVPQLTPDGQQQQQQQMQDNSYTNSSALSGHNPEYSMSPLQINSHSAVYTPLQHPLQTSTIDDFADEEEFLTPLVSPAMAPTYDMNNTTTFQFSNSNSDNIFSPLTSPALHPSEVMDQHLLQQKLALIEKQQQQLRNMQNQLNNNTSSSATSPLFEGRKKMNLQKTVQNNSPQQNKLNRKISESSPLALAPSSNTMAPATPSLLMKLGAGHSNSAPPTTTNTSSVVDNMPVLPAAILEEEQQKGKPSINKRRRISQPKFSHSPGLPPELSSPAGLRPLTSPRTLKPLISPSLKPNGHRLSTIEEETARALLTSKSNYENQKEGNGKTLGIDFTTTIQSGVEHRRSAHKAAEQKRRDVLKQSFDSLRKEVVEAMMEEELAENEAIDVKEMRDNKERDVKQMSKVVLLQHSYEYIVRLKSDNKKKDQKMSEMKQEIMSLRKQLGLPEVTKEEQEQEQQEIQEEKERRIERLTRLQQNASIINNNNAT</sequence>
<reference evidence="6 7" key="1">
    <citation type="journal article" date="2020" name="Microb. Genom.">
        <title>Genetic diversity of clinical and environmental Mucorales isolates obtained from an investigation of mucormycosis cases among solid organ transplant recipients.</title>
        <authorList>
            <person name="Nguyen M.H."/>
            <person name="Kaul D."/>
            <person name="Muto C."/>
            <person name="Cheng S.J."/>
            <person name="Richter R.A."/>
            <person name="Bruno V.M."/>
            <person name="Liu G."/>
            <person name="Beyhan S."/>
            <person name="Sundermann A.J."/>
            <person name="Mounaud S."/>
            <person name="Pasculle A.W."/>
            <person name="Nierman W.C."/>
            <person name="Driscoll E."/>
            <person name="Cumbie R."/>
            <person name="Clancy C.J."/>
            <person name="Dupont C.L."/>
        </authorList>
    </citation>
    <scope>NUCLEOTIDE SEQUENCE [LARGE SCALE GENOMIC DNA]</scope>
    <source>
        <strain evidence="6 7">GL24</strain>
    </source>
</reference>
<name>A0A9P6YU75_9FUNG</name>
<evidence type="ECO:0000256" key="2">
    <source>
        <dbReference type="ARBA" id="ARBA00023242"/>
    </source>
</evidence>
<feature type="region of interest" description="Disordered" evidence="4">
    <location>
        <begin position="291"/>
        <end position="350"/>
    </location>
</feature>